<reference evidence="13" key="1">
    <citation type="submission" date="2016-10" db="EMBL/GenBank/DDBJ databases">
        <authorList>
            <person name="Varghese N."/>
            <person name="Submissions S."/>
        </authorList>
    </citation>
    <scope>NUCLEOTIDE SEQUENCE [LARGE SCALE GENOMIC DNA]</scope>
    <source>
        <strain evidence="13">Nm71</strain>
    </source>
</reference>
<keyword evidence="10" id="KW-0963">Cytoplasm</keyword>
<dbReference type="SFLD" id="SFLDG01065">
    <property type="entry name" value="anaerobic_coproporphyrinogen-I"/>
    <property type="match status" value="1"/>
</dbReference>
<evidence type="ECO:0000256" key="3">
    <source>
        <dbReference type="ARBA" id="ARBA00017228"/>
    </source>
</evidence>
<keyword evidence="9 10" id="KW-0143">Chaperone</keyword>
<dbReference type="RefSeq" id="WP_177170348.1">
    <property type="nucleotide sequence ID" value="NZ_FOIA01000018.1"/>
</dbReference>
<evidence type="ECO:0000256" key="10">
    <source>
        <dbReference type="RuleBase" id="RU364116"/>
    </source>
</evidence>
<evidence type="ECO:0000256" key="6">
    <source>
        <dbReference type="ARBA" id="ARBA00022723"/>
    </source>
</evidence>
<dbReference type="SFLD" id="SFLDF00288">
    <property type="entry name" value="HemN-like__clustered_with_nucl"/>
    <property type="match status" value="1"/>
</dbReference>
<keyword evidence="13" id="KW-1185">Reference proteome</keyword>
<comment type="subcellular location">
    <subcellularLocation>
        <location evidence="10">Cytoplasm</location>
    </subcellularLocation>
</comment>
<dbReference type="GO" id="GO:0006779">
    <property type="term" value="P:porphyrin-containing compound biosynthetic process"/>
    <property type="evidence" value="ECO:0007669"/>
    <property type="project" value="InterPro"/>
</dbReference>
<dbReference type="SFLD" id="SFLDF00562">
    <property type="entry name" value="HemN-like__clustered_with_heat"/>
    <property type="match status" value="1"/>
</dbReference>
<comment type="similarity">
    <text evidence="2">Belongs to the anaerobic coproporphyrinogen-III oxidase family. HemW subfamily.</text>
</comment>
<comment type="function">
    <text evidence="10">Probably acts as a heme chaperone, transferring heme to an unknown acceptor. Binds one molecule of heme per monomer, possibly covalently. Binds 1 [4Fe-4S] cluster. The cluster is coordinated with 3 cysteines and an exchangeable S-adenosyl-L-methionine.</text>
</comment>
<dbReference type="CDD" id="cd01335">
    <property type="entry name" value="Radical_SAM"/>
    <property type="match status" value="1"/>
</dbReference>
<evidence type="ECO:0000256" key="7">
    <source>
        <dbReference type="ARBA" id="ARBA00023004"/>
    </source>
</evidence>
<dbReference type="GO" id="GO:0051539">
    <property type="term" value="F:4 iron, 4 sulfur cluster binding"/>
    <property type="evidence" value="ECO:0007669"/>
    <property type="project" value="UniProtKB-UniRule"/>
</dbReference>
<dbReference type="InterPro" id="IPR007197">
    <property type="entry name" value="rSAM"/>
</dbReference>
<feature type="domain" description="Radical SAM core" evidence="11">
    <location>
        <begin position="18"/>
        <end position="255"/>
    </location>
</feature>
<keyword evidence="8 10" id="KW-0411">Iron-sulfur</keyword>
<dbReference type="GO" id="GO:0004109">
    <property type="term" value="F:coproporphyrinogen oxidase activity"/>
    <property type="evidence" value="ECO:0007669"/>
    <property type="project" value="InterPro"/>
</dbReference>
<keyword evidence="7 10" id="KW-0408">Iron</keyword>
<name>A0A1I0D5N5_9PROT</name>
<dbReference type="PANTHER" id="PTHR13932">
    <property type="entry name" value="COPROPORPHYRINIGEN III OXIDASE"/>
    <property type="match status" value="1"/>
</dbReference>
<keyword evidence="10" id="KW-0004">4Fe-4S</keyword>
<dbReference type="EMBL" id="FOIA01000018">
    <property type="protein sequence ID" value="SET27544.1"/>
    <property type="molecule type" value="Genomic_DNA"/>
</dbReference>
<dbReference type="InterPro" id="IPR034505">
    <property type="entry name" value="Coproporphyrinogen-III_oxidase"/>
</dbReference>
<evidence type="ECO:0000313" key="13">
    <source>
        <dbReference type="Proteomes" id="UP000199345"/>
    </source>
</evidence>
<dbReference type="AlphaFoldDB" id="A0A1I0D5N5"/>
<dbReference type="InterPro" id="IPR013785">
    <property type="entry name" value="Aldolase_TIM"/>
</dbReference>
<comment type="cofactor">
    <cofactor evidence="1">
        <name>[4Fe-4S] cluster</name>
        <dbReference type="ChEBI" id="CHEBI:49883"/>
    </cofactor>
</comment>
<evidence type="ECO:0000259" key="11">
    <source>
        <dbReference type="PROSITE" id="PS51918"/>
    </source>
</evidence>
<accession>A0A1I0D5N5</accession>
<evidence type="ECO:0000256" key="4">
    <source>
        <dbReference type="ARBA" id="ARBA00022617"/>
    </source>
</evidence>
<dbReference type="InterPro" id="IPR058240">
    <property type="entry name" value="rSAM_sf"/>
</dbReference>
<dbReference type="GO" id="GO:0005737">
    <property type="term" value="C:cytoplasm"/>
    <property type="evidence" value="ECO:0007669"/>
    <property type="project" value="UniProtKB-SubCell"/>
</dbReference>
<dbReference type="SFLD" id="SFLDS00029">
    <property type="entry name" value="Radical_SAM"/>
    <property type="match status" value="1"/>
</dbReference>
<keyword evidence="4 10" id="KW-0349">Heme</keyword>
<dbReference type="PROSITE" id="PS51918">
    <property type="entry name" value="RADICAL_SAM"/>
    <property type="match status" value="1"/>
</dbReference>
<evidence type="ECO:0000256" key="9">
    <source>
        <dbReference type="ARBA" id="ARBA00023186"/>
    </source>
</evidence>
<evidence type="ECO:0000256" key="8">
    <source>
        <dbReference type="ARBA" id="ARBA00023014"/>
    </source>
</evidence>
<dbReference type="PANTHER" id="PTHR13932:SF5">
    <property type="entry name" value="RADICAL S-ADENOSYL METHIONINE DOMAIN-CONTAINING PROTEIN 1, MITOCHONDRIAL"/>
    <property type="match status" value="1"/>
</dbReference>
<keyword evidence="6 10" id="KW-0479">Metal-binding</keyword>
<dbReference type="InterPro" id="IPR006638">
    <property type="entry name" value="Elp3/MiaA/NifB-like_rSAM"/>
</dbReference>
<dbReference type="SMART" id="SM00729">
    <property type="entry name" value="Elp3"/>
    <property type="match status" value="1"/>
</dbReference>
<evidence type="ECO:0000313" key="12">
    <source>
        <dbReference type="EMBL" id="SET27544.1"/>
    </source>
</evidence>
<evidence type="ECO:0000256" key="1">
    <source>
        <dbReference type="ARBA" id="ARBA00001966"/>
    </source>
</evidence>
<protein>
    <recommendedName>
        <fullName evidence="3 10">Heme chaperone HemW</fullName>
    </recommendedName>
</protein>
<dbReference type="InterPro" id="IPR004559">
    <property type="entry name" value="HemW-like"/>
</dbReference>
<dbReference type="Proteomes" id="UP000199345">
    <property type="component" value="Unassembled WGS sequence"/>
</dbReference>
<evidence type="ECO:0000256" key="5">
    <source>
        <dbReference type="ARBA" id="ARBA00022691"/>
    </source>
</evidence>
<dbReference type="NCBIfam" id="TIGR00539">
    <property type="entry name" value="hemN_rel"/>
    <property type="match status" value="1"/>
</dbReference>
<dbReference type="GO" id="GO:0046872">
    <property type="term" value="F:metal ion binding"/>
    <property type="evidence" value="ECO:0007669"/>
    <property type="project" value="UniProtKB-UniRule"/>
</dbReference>
<dbReference type="Pfam" id="PF04055">
    <property type="entry name" value="Radical_SAM"/>
    <property type="match status" value="1"/>
</dbReference>
<dbReference type="Gene3D" id="3.20.20.70">
    <property type="entry name" value="Aldolase class I"/>
    <property type="match status" value="1"/>
</dbReference>
<dbReference type="InterPro" id="IPR010723">
    <property type="entry name" value="HemN_C"/>
</dbReference>
<proteinExistence type="inferred from homology"/>
<sequence>MSTIISQLQLPGKQAPKLNALPPLSLYIHIPWCLKKCPYCDFNSHAVRTGIDIDEKAYVSALIRDLESTLPHVWGRRLISIFFGGGTPSLFSAATIDTLLTAIKTLFPLEPGAEVTLEANPGTFEAEKFAAYRDAGINRLSIGIQSFNSDHLRSLGRSHDGQDAIKAIEIAQKNFDNINLDLMYALPGQNINDAGNDIKTACAFGVSHLSVYHLTLEPNTLFYRFPPVLPSDEQSAAMQEMIEQTLTSHQYLHYETSAFSQRGRVAQHNMNYWLFGDYLGIGAGAHSKISFETQIMRQMRYKQPQEYIEKAALAGAGSETTVQSRQTLSNNDRCFEFMMNALRLTGGFESALFQERTGLPISIVMPQLDEAEQRCLITRDHRHIRPTHLGKRFLNDLLQLFLSDSLEYSPKSTGNGKA</sequence>
<keyword evidence="5 10" id="KW-0949">S-adenosyl-L-methionine</keyword>
<dbReference type="SUPFAM" id="SSF102114">
    <property type="entry name" value="Radical SAM enzymes"/>
    <property type="match status" value="1"/>
</dbReference>
<organism evidence="12 13">
    <name type="scientific">Nitrosomonas marina</name>
    <dbReference type="NCBI Taxonomy" id="917"/>
    <lineage>
        <taxon>Bacteria</taxon>
        <taxon>Pseudomonadati</taxon>
        <taxon>Pseudomonadota</taxon>
        <taxon>Betaproteobacteria</taxon>
        <taxon>Nitrosomonadales</taxon>
        <taxon>Nitrosomonadaceae</taxon>
        <taxon>Nitrosomonas</taxon>
    </lineage>
</organism>
<dbReference type="Pfam" id="PF06969">
    <property type="entry name" value="HemN_C"/>
    <property type="match status" value="1"/>
</dbReference>
<gene>
    <name evidence="12" type="ORF">SAMN05216326_11847</name>
</gene>
<evidence type="ECO:0000256" key="2">
    <source>
        <dbReference type="ARBA" id="ARBA00006100"/>
    </source>
</evidence>